<accession>A0A5C6FDD2</accession>
<dbReference type="RefSeq" id="WP_146532536.1">
    <property type="nucleotide sequence ID" value="NZ_SJPX01000001.1"/>
</dbReference>
<evidence type="ECO:0000313" key="1">
    <source>
        <dbReference type="EMBL" id="TWU57679.1"/>
    </source>
</evidence>
<comment type="caution">
    <text evidence="1">The sequence shown here is derived from an EMBL/GenBank/DDBJ whole genome shotgun (WGS) entry which is preliminary data.</text>
</comment>
<name>A0A5C6FDD2_9BACT</name>
<protein>
    <submittedName>
        <fullName evidence="1">Uncharacterized protein</fullName>
    </submittedName>
</protein>
<dbReference type="AlphaFoldDB" id="A0A5C6FDD2"/>
<sequence length="102" mass="11127">MVTPDPYRMVRLNAGAASIVEGITGDRPSSATMYRWAQRGLKGVKLQTAFAGGHRRTTEQWIREFFAAITEAVDGTAVAPPKPVDRDKQIKRAEAELEAAGI</sequence>
<reference evidence="1 2" key="1">
    <citation type="submission" date="2019-02" db="EMBL/GenBank/DDBJ databases">
        <title>Deep-cultivation of Planctomycetes and their phenomic and genomic characterization uncovers novel biology.</title>
        <authorList>
            <person name="Wiegand S."/>
            <person name="Jogler M."/>
            <person name="Boedeker C."/>
            <person name="Pinto D."/>
            <person name="Vollmers J."/>
            <person name="Rivas-Marin E."/>
            <person name="Kohn T."/>
            <person name="Peeters S.H."/>
            <person name="Heuer A."/>
            <person name="Rast P."/>
            <person name="Oberbeckmann S."/>
            <person name="Bunk B."/>
            <person name="Jeske O."/>
            <person name="Meyerdierks A."/>
            <person name="Storesund J.E."/>
            <person name="Kallscheuer N."/>
            <person name="Luecker S."/>
            <person name="Lage O.M."/>
            <person name="Pohl T."/>
            <person name="Merkel B.J."/>
            <person name="Hornburger P."/>
            <person name="Mueller R.-W."/>
            <person name="Bruemmer F."/>
            <person name="Labrenz M."/>
            <person name="Spormann A.M."/>
            <person name="Op Den Camp H."/>
            <person name="Overmann J."/>
            <person name="Amann R."/>
            <person name="Jetten M.S.M."/>
            <person name="Mascher T."/>
            <person name="Medema M.H."/>
            <person name="Devos D.P."/>
            <person name="Kaster A.-K."/>
            <person name="Ovreas L."/>
            <person name="Rohde M."/>
            <person name="Galperin M.Y."/>
            <person name="Jogler C."/>
        </authorList>
    </citation>
    <scope>NUCLEOTIDE SEQUENCE [LARGE SCALE GENOMIC DNA]</scope>
    <source>
        <strain evidence="1 2">Poly59</strain>
    </source>
</reference>
<dbReference type="EMBL" id="SJPX01000001">
    <property type="protein sequence ID" value="TWU57679.1"/>
    <property type="molecule type" value="Genomic_DNA"/>
</dbReference>
<proteinExistence type="predicted"/>
<gene>
    <name evidence="1" type="ORF">Poly59_05860</name>
</gene>
<dbReference type="OrthoDB" id="290434at2"/>
<keyword evidence="2" id="KW-1185">Reference proteome</keyword>
<dbReference type="InterPro" id="IPR011474">
    <property type="entry name" value="DUF1580"/>
</dbReference>
<organism evidence="1 2">
    <name type="scientific">Rubripirellula reticaptiva</name>
    <dbReference type="NCBI Taxonomy" id="2528013"/>
    <lineage>
        <taxon>Bacteria</taxon>
        <taxon>Pseudomonadati</taxon>
        <taxon>Planctomycetota</taxon>
        <taxon>Planctomycetia</taxon>
        <taxon>Pirellulales</taxon>
        <taxon>Pirellulaceae</taxon>
        <taxon>Rubripirellula</taxon>
    </lineage>
</organism>
<evidence type="ECO:0000313" key="2">
    <source>
        <dbReference type="Proteomes" id="UP000317977"/>
    </source>
</evidence>
<dbReference type="Pfam" id="PF07618">
    <property type="entry name" value="DUF1580"/>
    <property type="match status" value="1"/>
</dbReference>
<dbReference type="Proteomes" id="UP000317977">
    <property type="component" value="Unassembled WGS sequence"/>
</dbReference>